<evidence type="ECO:0000256" key="10">
    <source>
        <dbReference type="ARBA" id="ARBA00049339"/>
    </source>
</evidence>
<dbReference type="AlphaFoldDB" id="A0A1W1UBU2"/>
<keyword evidence="5 11" id="KW-0436">Ligase</keyword>
<dbReference type="CDD" id="cd07956">
    <property type="entry name" value="Anticodon_Ia_Arg"/>
    <property type="match status" value="1"/>
</dbReference>
<evidence type="ECO:0000256" key="9">
    <source>
        <dbReference type="ARBA" id="ARBA00023146"/>
    </source>
</evidence>
<dbReference type="SMART" id="SM01016">
    <property type="entry name" value="Arg_tRNA_synt_N"/>
    <property type="match status" value="1"/>
</dbReference>
<name>A0A1W1UBU2_PEPAS</name>
<evidence type="ECO:0000256" key="8">
    <source>
        <dbReference type="ARBA" id="ARBA00022917"/>
    </source>
</evidence>
<dbReference type="EC" id="6.1.1.19" evidence="11"/>
<organism evidence="15 16">
    <name type="scientific">Peptoniphilus asaccharolyticus DSM 20463</name>
    <dbReference type="NCBI Taxonomy" id="573058"/>
    <lineage>
        <taxon>Bacteria</taxon>
        <taxon>Bacillati</taxon>
        <taxon>Bacillota</taxon>
        <taxon>Tissierellia</taxon>
        <taxon>Tissierellales</taxon>
        <taxon>Peptoniphilaceae</taxon>
        <taxon>Peptoniphilus</taxon>
    </lineage>
</organism>
<dbReference type="CDD" id="cd00671">
    <property type="entry name" value="ArgRS_core"/>
    <property type="match status" value="1"/>
</dbReference>
<dbReference type="RefSeq" id="WP_084229739.1">
    <property type="nucleotide sequence ID" value="NZ_FWWR01000006.1"/>
</dbReference>
<dbReference type="GO" id="GO:0006420">
    <property type="term" value="P:arginyl-tRNA aminoacylation"/>
    <property type="evidence" value="ECO:0007669"/>
    <property type="project" value="UniProtKB-UniRule"/>
</dbReference>
<accession>A0A1W1UBU2</accession>
<dbReference type="FunFam" id="1.10.730.10:FF:000006">
    <property type="entry name" value="Arginyl-tRNA synthetase 2, mitochondrial"/>
    <property type="match status" value="1"/>
</dbReference>
<evidence type="ECO:0000256" key="6">
    <source>
        <dbReference type="ARBA" id="ARBA00022741"/>
    </source>
</evidence>
<comment type="subunit">
    <text evidence="3 11">Monomer.</text>
</comment>
<dbReference type="PRINTS" id="PR01038">
    <property type="entry name" value="TRNASYNTHARG"/>
</dbReference>
<evidence type="ECO:0000256" key="12">
    <source>
        <dbReference type="RuleBase" id="RU363038"/>
    </source>
</evidence>
<evidence type="ECO:0000256" key="5">
    <source>
        <dbReference type="ARBA" id="ARBA00022598"/>
    </source>
</evidence>
<dbReference type="SUPFAM" id="SSF52374">
    <property type="entry name" value="Nucleotidylyl transferase"/>
    <property type="match status" value="1"/>
</dbReference>
<dbReference type="GO" id="GO:0004814">
    <property type="term" value="F:arginine-tRNA ligase activity"/>
    <property type="evidence" value="ECO:0007669"/>
    <property type="project" value="UniProtKB-UniRule"/>
</dbReference>
<dbReference type="GO" id="GO:0005737">
    <property type="term" value="C:cytoplasm"/>
    <property type="evidence" value="ECO:0007669"/>
    <property type="project" value="UniProtKB-SubCell"/>
</dbReference>
<dbReference type="SUPFAM" id="SSF55190">
    <property type="entry name" value="Arginyl-tRNA synthetase (ArgRS), N-terminal 'additional' domain"/>
    <property type="match status" value="1"/>
</dbReference>
<dbReference type="HAMAP" id="MF_00123">
    <property type="entry name" value="Arg_tRNA_synth"/>
    <property type="match status" value="1"/>
</dbReference>
<dbReference type="InterPro" id="IPR001278">
    <property type="entry name" value="Arg-tRNA-ligase"/>
</dbReference>
<dbReference type="PROSITE" id="PS00178">
    <property type="entry name" value="AA_TRNA_LIGASE_I"/>
    <property type="match status" value="1"/>
</dbReference>
<dbReference type="Proteomes" id="UP000192368">
    <property type="component" value="Unassembled WGS sequence"/>
</dbReference>
<reference evidence="16" key="1">
    <citation type="submission" date="2017-04" db="EMBL/GenBank/DDBJ databases">
        <authorList>
            <person name="Varghese N."/>
            <person name="Submissions S."/>
        </authorList>
    </citation>
    <scope>NUCLEOTIDE SEQUENCE [LARGE SCALE GENOMIC DNA]</scope>
    <source>
        <strain evidence="16">DSM 20463</strain>
    </source>
</reference>
<dbReference type="InterPro" id="IPR036695">
    <property type="entry name" value="Arg-tRNA-synth_N_sf"/>
</dbReference>
<evidence type="ECO:0000259" key="14">
    <source>
        <dbReference type="SMART" id="SM01016"/>
    </source>
</evidence>
<dbReference type="OrthoDB" id="9805987at2"/>
<evidence type="ECO:0000256" key="2">
    <source>
        <dbReference type="ARBA" id="ARBA00005594"/>
    </source>
</evidence>
<dbReference type="SUPFAM" id="SSF47323">
    <property type="entry name" value="Anticodon-binding domain of a subclass of class I aminoacyl-tRNA synthetases"/>
    <property type="match status" value="1"/>
</dbReference>
<keyword evidence="9 11" id="KW-0030">Aminoacyl-tRNA synthetase</keyword>
<evidence type="ECO:0000259" key="13">
    <source>
        <dbReference type="SMART" id="SM00836"/>
    </source>
</evidence>
<dbReference type="Pfam" id="PF03485">
    <property type="entry name" value="Arg_tRNA_synt_N"/>
    <property type="match status" value="1"/>
</dbReference>
<feature type="short sequence motif" description="'HIGH' region" evidence="11">
    <location>
        <begin position="122"/>
        <end position="132"/>
    </location>
</feature>
<keyword evidence="7 11" id="KW-0067">ATP-binding</keyword>
<evidence type="ECO:0000256" key="7">
    <source>
        <dbReference type="ARBA" id="ARBA00022840"/>
    </source>
</evidence>
<dbReference type="EMBL" id="FWWR01000006">
    <property type="protein sequence ID" value="SMB78264.1"/>
    <property type="molecule type" value="Genomic_DNA"/>
</dbReference>
<comment type="similarity">
    <text evidence="2 11 12">Belongs to the class-I aminoacyl-tRNA synthetase family.</text>
</comment>
<dbReference type="InterPro" id="IPR005148">
    <property type="entry name" value="Arg-tRNA-synth_N"/>
</dbReference>
<keyword evidence="16" id="KW-1185">Reference proteome</keyword>
<dbReference type="PANTHER" id="PTHR11956">
    <property type="entry name" value="ARGINYL-TRNA SYNTHETASE"/>
    <property type="match status" value="1"/>
</dbReference>
<evidence type="ECO:0000256" key="3">
    <source>
        <dbReference type="ARBA" id="ARBA00011245"/>
    </source>
</evidence>
<dbReference type="FunFam" id="3.40.50.620:FF:000116">
    <property type="entry name" value="Arginine--tRNA ligase"/>
    <property type="match status" value="1"/>
</dbReference>
<dbReference type="InterPro" id="IPR001412">
    <property type="entry name" value="aa-tRNA-synth_I_CS"/>
</dbReference>
<dbReference type="InterPro" id="IPR035684">
    <property type="entry name" value="ArgRS_core"/>
</dbReference>
<dbReference type="Pfam" id="PF00750">
    <property type="entry name" value="tRNA-synt_1d"/>
    <property type="match status" value="1"/>
</dbReference>
<dbReference type="Gene3D" id="3.40.50.620">
    <property type="entry name" value="HUPs"/>
    <property type="match status" value="1"/>
</dbReference>
<evidence type="ECO:0000256" key="4">
    <source>
        <dbReference type="ARBA" id="ARBA00022490"/>
    </source>
</evidence>
<proteinExistence type="inferred from homology"/>
<gene>
    <name evidence="11" type="primary">argS</name>
    <name evidence="15" type="ORF">SAMN00017477_0036</name>
</gene>
<keyword evidence="6 11" id="KW-0547">Nucleotide-binding</keyword>
<dbReference type="InterPro" id="IPR009080">
    <property type="entry name" value="tRNAsynth_Ia_anticodon-bd"/>
</dbReference>
<feature type="domain" description="DALR anticodon binding" evidence="13">
    <location>
        <begin position="454"/>
        <end position="568"/>
    </location>
</feature>
<dbReference type="PANTHER" id="PTHR11956:SF5">
    <property type="entry name" value="ARGININE--TRNA LIGASE, CYTOPLASMIC"/>
    <property type="match status" value="1"/>
</dbReference>
<comment type="catalytic activity">
    <reaction evidence="10 11">
        <text>tRNA(Arg) + L-arginine + ATP = L-arginyl-tRNA(Arg) + AMP + diphosphate</text>
        <dbReference type="Rhea" id="RHEA:20301"/>
        <dbReference type="Rhea" id="RHEA-COMP:9658"/>
        <dbReference type="Rhea" id="RHEA-COMP:9673"/>
        <dbReference type="ChEBI" id="CHEBI:30616"/>
        <dbReference type="ChEBI" id="CHEBI:32682"/>
        <dbReference type="ChEBI" id="CHEBI:33019"/>
        <dbReference type="ChEBI" id="CHEBI:78442"/>
        <dbReference type="ChEBI" id="CHEBI:78513"/>
        <dbReference type="ChEBI" id="CHEBI:456215"/>
        <dbReference type="EC" id="6.1.1.19"/>
    </reaction>
</comment>
<evidence type="ECO:0000256" key="1">
    <source>
        <dbReference type="ARBA" id="ARBA00004496"/>
    </source>
</evidence>
<keyword evidence="8 11" id="KW-0648">Protein biosynthesis</keyword>
<sequence>MLNFKAEMANILVEKIDSLDYEKIFSSIETPPNYEMGDYAFPVFSLAKVYRKNPNIIASEIAESINSDLFEKVESKAAYINFFINKDKLAKEVLGAVYEAKEDYGKLTIGEGKNVIVEYSSPNIAKPFHIGHIRTTLIGDSIKKIYDFLGYNTISYNHLGDYGTQFGKLIVAIEKWGNEEEIKKNPIPELLKLYVRINQEAEEDEALLEECRHWFKKLEEGDEKAVEMWKWIREVSMEEFERVYKILGIEFDTYKGESFYSDKMAAEVERMEQKGVLEESNGAKIVNLDEYNIPPALILKSDGSTIYLTRDVATASYREREHSPEKMIYVVGSQQILHFKQLKYVLEKMGYDWSDKVVHIPFGMVSLQEGTLSTRKGNVVYLEDLLNKSIEKVMEILDNREKERGQEIDDKEKLARQVGVGAIKFQELFNQRIKDYTFDWDNTLSFEGETGPYVQYTHARINSILERGEFTPVTLDENLLVEESEVNLLRLIYNFSNVVVDAHEKYEPYFVTRHITELAKEFNKYYNSTQILVDDAKLKEQRLMLAYAVKTVLKSGLGLLGIEAPNKM</sequence>
<dbReference type="STRING" id="573058.SAMN00017477_0036"/>
<dbReference type="InterPro" id="IPR008909">
    <property type="entry name" value="DALR_anticod-bd"/>
</dbReference>
<dbReference type="InterPro" id="IPR014729">
    <property type="entry name" value="Rossmann-like_a/b/a_fold"/>
</dbReference>
<dbReference type="GO" id="GO:0005524">
    <property type="term" value="F:ATP binding"/>
    <property type="evidence" value="ECO:0007669"/>
    <property type="project" value="UniProtKB-UniRule"/>
</dbReference>
<comment type="subcellular location">
    <subcellularLocation>
        <location evidence="1 11">Cytoplasm</location>
    </subcellularLocation>
</comment>
<evidence type="ECO:0000313" key="15">
    <source>
        <dbReference type="EMBL" id="SMB78264.1"/>
    </source>
</evidence>
<feature type="domain" description="Arginyl tRNA synthetase N-terminal" evidence="14">
    <location>
        <begin position="6"/>
        <end position="84"/>
    </location>
</feature>
<protein>
    <recommendedName>
        <fullName evidence="11">Arginine--tRNA ligase</fullName>
        <ecNumber evidence="11">6.1.1.19</ecNumber>
    </recommendedName>
    <alternativeName>
        <fullName evidence="11">Arginyl-tRNA synthetase</fullName>
        <shortName evidence="11">ArgRS</shortName>
    </alternativeName>
</protein>
<evidence type="ECO:0000256" key="11">
    <source>
        <dbReference type="HAMAP-Rule" id="MF_00123"/>
    </source>
</evidence>
<dbReference type="Pfam" id="PF05746">
    <property type="entry name" value="DALR_1"/>
    <property type="match status" value="1"/>
</dbReference>
<dbReference type="Gene3D" id="3.30.1360.70">
    <property type="entry name" value="Arginyl tRNA synthetase N-terminal domain"/>
    <property type="match status" value="1"/>
</dbReference>
<evidence type="ECO:0000313" key="16">
    <source>
        <dbReference type="Proteomes" id="UP000192368"/>
    </source>
</evidence>
<dbReference type="NCBIfam" id="TIGR00456">
    <property type="entry name" value="argS"/>
    <property type="match status" value="1"/>
</dbReference>
<dbReference type="Gene3D" id="1.10.730.10">
    <property type="entry name" value="Isoleucyl-tRNA Synthetase, Domain 1"/>
    <property type="match status" value="1"/>
</dbReference>
<dbReference type="SMART" id="SM00836">
    <property type="entry name" value="DALR_1"/>
    <property type="match status" value="1"/>
</dbReference>
<keyword evidence="4 11" id="KW-0963">Cytoplasm</keyword>